<dbReference type="Proteomes" id="UP000639338">
    <property type="component" value="Unassembled WGS sequence"/>
</dbReference>
<feature type="region of interest" description="Disordered" evidence="1">
    <location>
        <begin position="195"/>
        <end position="215"/>
    </location>
</feature>
<dbReference type="OrthoDB" id="440566at2759"/>
<reference evidence="2 3" key="1">
    <citation type="submission" date="2020-08" db="EMBL/GenBank/DDBJ databases">
        <title>Aphidius gifuensis genome sequencing and assembly.</title>
        <authorList>
            <person name="Du Z."/>
        </authorList>
    </citation>
    <scope>NUCLEOTIDE SEQUENCE [LARGE SCALE GENOMIC DNA]</scope>
    <source>
        <strain evidence="2">YNYX2018</strain>
        <tissue evidence="2">Adults</tissue>
    </source>
</reference>
<evidence type="ECO:0000313" key="3">
    <source>
        <dbReference type="Proteomes" id="UP000639338"/>
    </source>
</evidence>
<dbReference type="InterPro" id="IPR051291">
    <property type="entry name" value="CIMAP"/>
</dbReference>
<dbReference type="AlphaFoldDB" id="A0A834XTC3"/>
<name>A0A834XTC3_APHGI</name>
<evidence type="ECO:0000256" key="1">
    <source>
        <dbReference type="SAM" id="MobiDB-lite"/>
    </source>
</evidence>
<dbReference type="PANTHER" id="PTHR21580:SF28">
    <property type="entry name" value="BOREALIN N-TERMINAL DOMAIN-CONTAINING PROTEIN-RELATED"/>
    <property type="match status" value="1"/>
</dbReference>
<dbReference type="EMBL" id="JACMRX010000003">
    <property type="protein sequence ID" value="KAF7993088.1"/>
    <property type="molecule type" value="Genomic_DNA"/>
</dbReference>
<dbReference type="GO" id="GO:0005856">
    <property type="term" value="C:cytoskeleton"/>
    <property type="evidence" value="ECO:0007669"/>
    <property type="project" value="TreeGrafter"/>
</dbReference>
<protein>
    <submittedName>
        <fullName evidence="2">Uncharacterized protein</fullName>
    </submittedName>
</protein>
<dbReference type="Pfam" id="PF07004">
    <property type="entry name" value="SHIPPO-rpt"/>
    <property type="match status" value="4"/>
</dbReference>
<comment type="caution">
    <text evidence="2">The sequence shown here is derived from an EMBL/GenBank/DDBJ whole genome shotgun (WGS) entry which is preliminary data.</text>
</comment>
<evidence type="ECO:0000313" key="2">
    <source>
        <dbReference type="EMBL" id="KAF7993088.1"/>
    </source>
</evidence>
<gene>
    <name evidence="2" type="ORF">HCN44_005869</name>
</gene>
<sequence>MTTTEVYEKPKLSCKSRGPGPAYNLPTLVGYNDHDPSRHRYPAYSLRKRLDSKGETVGPGPDYNVDHLTEKGLDKPPEFTIAGRAPFKVIGFGPGPGAYNPEKCPPMNHSKRPPAYSLKSRLTNKYDNSGPGPNAYTVPTCLGPSIPDKRAFGAFTITGLRSQQKKYVGPSPAQYTKLNYDVIKKKTPAYSMKYRHNTRSQSSGPGPQYYPLYNTKKNSPQFSFGVRHSDCASPARVELDDLED</sequence>
<dbReference type="InterPro" id="IPR010736">
    <property type="entry name" value="SHIPPO-rpt"/>
</dbReference>
<dbReference type="PANTHER" id="PTHR21580">
    <property type="entry name" value="SHIPPO-1-RELATED"/>
    <property type="match status" value="1"/>
</dbReference>
<accession>A0A834XTC3</accession>
<proteinExistence type="predicted"/>
<organism evidence="2 3">
    <name type="scientific">Aphidius gifuensis</name>
    <name type="common">Parasitoid wasp</name>
    <dbReference type="NCBI Taxonomy" id="684658"/>
    <lineage>
        <taxon>Eukaryota</taxon>
        <taxon>Metazoa</taxon>
        <taxon>Ecdysozoa</taxon>
        <taxon>Arthropoda</taxon>
        <taxon>Hexapoda</taxon>
        <taxon>Insecta</taxon>
        <taxon>Pterygota</taxon>
        <taxon>Neoptera</taxon>
        <taxon>Endopterygota</taxon>
        <taxon>Hymenoptera</taxon>
        <taxon>Apocrita</taxon>
        <taxon>Ichneumonoidea</taxon>
        <taxon>Braconidae</taxon>
        <taxon>Aphidiinae</taxon>
        <taxon>Aphidius</taxon>
    </lineage>
</organism>
<keyword evidence="3" id="KW-1185">Reference proteome</keyword>